<feature type="compositionally biased region" description="Polar residues" evidence="4">
    <location>
        <begin position="728"/>
        <end position="743"/>
    </location>
</feature>
<dbReference type="Gene3D" id="1.10.10.2750">
    <property type="match status" value="1"/>
</dbReference>
<feature type="compositionally biased region" description="Low complexity" evidence="4">
    <location>
        <begin position="323"/>
        <end position="340"/>
    </location>
</feature>
<feature type="region of interest" description="Disordered" evidence="4">
    <location>
        <begin position="323"/>
        <end position="357"/>
    </location>
</feature>
<dbReference type="Pfam" id="PF00640">
    <property type="entry name" value="PID"/>
    <property type="match status" value="2"/>
</dbReference>
<feature type="compositionally biased region" description="Low complexity" evidence="4">
    <location>
        <begin position="761"/>
        <end position="778"/>
    </location>
</feature>
<sequence>MLDPTSIRRRFYKKLNIAGMDSVRENRHSPADSGFGADTIPSPVSECSEVSSDTMTRATSTDSVLENTSRTSHDGQASPSLVKVQSVPKVSFQRNYRVKYLGGICLDRRYTQPMLPWVVADLRREGLRQPTDVLLEVRDSSLRARLYSEEKVLFEHSLNTISKFAKTSVDHTCFTYLQKDSSDLPPQCHVFQAGDEETVLELFMTVREVSKELASHKQGGMSPLCRVGSGTGLEAFLSNAQQFEVLYVGKIKGSSKHNSHTFLDEAVDRFKAKQQQEQQKQQLGDSIKGKTVKINSIEASPGVNGISAQVTKGVDVGVCRSSSGNISSPSSEFSSLENISEVSGADESPHHDKNVDNREDSIPVALVTHSQSLDPTSSEALLENLKGTCGNKCGIVRDSLVPPSPHTLITHTHSLDSQSKQSVFQDLQNAQLTAQRVRSISGDIPRPAKQTSLPIYRTRVGSGGSVDLRRPLVETGRRNNRTMLFLILKKELCLLSTDRKQVLVNKPFSDISRCSLGVKHPDHFGFNCRDASLTSTDNYVFYIFKCSTVEVANEIMQTMKQAFHSAHQTGQPTREPPSGFLQSLCDSCPMQKFHKLCLELEGLSPEACRKVIGRRIYNLSEADKQNIQAKYQGAQVQTIQEGNEVYMTLLRQLYERKQLKHTHQPQGQRQEGLLEIKAPSFTFDNLKEKAKKSLTNSFDTILKRKGKEVEGRGRSATLPTEDMFKLTMNDSSPTSGSLVSSREGSCDPSAAFGSYSPCKEQSPSPLLQRPRSSTISSTRDARARDSASRAAKDDATTNNDSSKQSPIMKIFMKVGSSRHHSSSDEDSCEAPSQNMSWRQTIFHRVQTPTKGPDTSNDDTSTVWVPESPAATPEKQSKSRITRTREELRNLWKTAIRQQILLIRMEKENRKLQEHQDEATNKRIRLDYEDVTPCLKDTAQLWDELLNEPADTRINPDVLQDLVRAGVPRHRRGEIWHLLANQYKLRSQPASVASFDTSVQFRHLLNELTIHQHAILIDLGRTFPNHPFYKDCLGAGQMSLYNLLKAYSLLDKEVGYCQGLSFVSGVLLLHMSEEEAFEMMKHFLFYLGFRKQYKPDMIALQVQLYQLYRLVHDHYPDLYKHFEKHDISPALFAAPWFLTLFASQFPLGFVSRLFDLIFLQGMEAVFKVGMAVLGTFADTLMSCSSFEAIMDCFKNKLPSPNAIQMERLFAQVFSLDISRELLAYEVEYHLIQEEMLYTPRKETVSSEELETNRSLRRQNMELLEQLQVANNNVTKLEASVTSYQGTVKHLEARIRDLEDERDALLHSNNCLRHRVERLEHRDDASAPESETSSRAPSLGATRSLSFGAGETADGIASMVRQLYDTAEHDEGDSASNNSDERIDGDEQTSGGL</sequence>
<dbReference type="SMART" id="SM00164">
    <property type="entry name" value="TBC"/>
    <property type="match status" value="1"/>
</dbReference>
<organism evidence="7">
    <name type="scientific">Ornithodoros turicata</name>
    <dbReference type="NCBI Taxonomy" id="34597"/>
    <lineage>
        <taxon>Eukaryota</taxon>
        <taxon>Metazoa</taxon>
        <taxon>Ecdysozoa</taxon>
        <taxon>Arthropoda</taxon>
        <taxon>Chelicerata</taxon>
        <taxon>Arachnida</taxon>
        <taxon>Acari</taxon>
        <taxon>Parasitiformes</taxon>
        <taxon>Ixodida</taxon>
        <taxon>Ixodoidea</taxon>
        <taxon>Argasidae</taxon>
        <taxon>Ornithodorinae</taxon>
        <taxon>Ornithodoros</taxon>
    </lineage>
</organism>
<dbReference type="EMBL" id="GGLE01004222">
    <property type="protein sequence ID" value="MBY08348.1"/>
    <property type="molecule type" value="Transcribed_RNA"/>
</dbReference>
<evidence type="ECO:0000256" key="4">
    <source>
        <dbReference type="SAM" id="MobiDB-lite"/>
    </source>
</evidence>
<feature type="region of interest" description="Disordered" evidence="4">
    <location>
        <begin position="23"/>
        <end position="78"/>
    </location>
</feature>
<evidence type="ECO:0000313" key="7">
    <source>
        <dbReference type="EMBL" id="MBY08348.1"/>
    </source>
</evidence>
<dbReference type="PROSITE" id="PS50086">
    <property type="entry name" value="TBC_RABGAP"/>
    <property type="match status" value="1"/>
</dbReference>
<dbReference type="CDD" id="cd00934">
    <property type="entry name" value="PTB"/>
    <property type="match status" value="1"/>
</dbReference>
<accession>A0A2R5LFV0</accession>
<keyword evidence="1" id="KW-0343">GTPase activation</keyword>
<keyword evidence="2" id="KW-0597">Phosphoprotein</keyword>
<dbReference type="SUPFAM" id="SSF47923">
    <property type="entry name" value="Ypt/Rab-GAP domain of gyp1p"/>
    <property type="match status" value="2"/>
</dbReference>
<feature type="domain" description="Rab-GAP TBC" evidence="6">
    <location>
        <begin position="965"/>
        <end position="1160"/>
    </location>
</feature>
<dbReference type="Gene3D" id="2.30.29.30">
    <property type="entry name" value="Pleckstrin-homology domain (PH domain)/Phosphotyrosine-binding domain (PTB)"/>
    <property type="match status" value="2"/>
</dbReference>
<dbReference type="PANTHER" id="PTHR47219:SF16">
    <property type="entry name" value="GTPASE ACTIVATING PROTEIN"/>
    <property type="match status" value="1"/>
</dbReference>
<feature type="region of interest" description="Disordered" evidence="4">
    <location>
        <begin position="1320"/>
        <end position="1391"/>
    </location>
</feature>
<evidence type="ECO:0000256" key="3">
    <source>
        <dbReference type="SAM" id="Coils"/>
    </source>
</evidence>
<feature type="coiled-coil region" evidence="3">
    <location>
        <begin position="1251"/>
        <end position="1313"/>
    </location>
</feature>
<feature type="region of interest" description="Disordered" evidence="4">
    <location>
        <begin position="845"/>
        <end position="881"/>
    </location>
</feature>
<protein>
    <submittedName>
        <fullName evidence="7">Putative rab gtpase-activating protein</fullName>
    </submittedName>
</protein>
<dbReference type="Gene3D" id="1.10.472.80">
    <property type="entry name" value="Ypt/Rab-GAP domain of gyp1p, domain 3"/>
    <property type="match status" value="1"/>
</dbReference>
<feature type="coiled-coil region" evidence="3">
    <location>
        <begin position="897"/>
        <end position="924"/>
    </location>
</feature>
<dbReference type="InterPro" id="IPR006020">
    <property type="entry name" value="PTB/PI_dom"/>
</dbReference>
<dbReference type="GO" id="GO:0005096">
    <property type="term" value="F:GTPase activator activity"/>
    <property type="evidence" value="ECO:0007669"/>
    <property type="project" value="UniProtKB-KW"/>
</dbReference>
<feature type="compositionally biased region" description="Polar residues" evidence="4">
    <location>
        <begin position="53"/>
        <end position="78"/>
    </location>
</feature>
<evidence type="ECO:0000256" key="2">
    <source>
        <dbReference type="ARBA" id="ARBA00022553"/>
    </source>
</evidence>
<reference evidence="7" key="1">
    <citation type="submission" date="2018-03" db="EMBL/GenBank/DDBJ databases">
        <title>The relapsing fever spirochete Borrelia turicatae persists in the highly oxidative environment of its soft-bodied tick vector.</title>
        <authorList>
            <person name="Bourret T.J."/>
            <person name="Boyle W.K."/>
            <person name="Valenzuela J.G."/>
            <person name="Oliveira F."/>
            <person name="Lopez J.E."/>
        </authorList>
    </citation>
    <scope>NUCLEOTIDE SEQUENCE</scope>
    <source>
        <strain evidence="7">Kansas strain/isolate</strain>
        <tissue evidence="7">Salivary glands</tissue>
    </source>
</reference>
<evidence type="ECO:0000259" key="6">
    <source>
        <dbReference type="PROSITE" id="PS50086"/>
    </source>
</evidence>
<proteinExistence type="predicted"/>
<dbReference type="Pfam" id="PF11830">
    <property type="entry name" value="DUF3350"/>
    <property type="match status" value="1"/>
</dbReference>
<dbReference type="Pfam" id="PF00566">
    <property type="entry name" value="RabGAP-TBC"/>
    <property type="match status" value="1"/>
</dbReference>
<dbReference type="FunFam" id="1.10.8.270:FF:000001">
    <property type="entry name" value="TBC1 domain family member 1"/>
    <property type="match status" value="1"/>
</dbReference>
<keyword evidence="3" id="KW-0175">Coiled coil</keyword>
<evidence type="ECO:0000256" key="1">
    <source>
        <dbReference type="ARBA" id="ARBA00022468"/>
    </source>
</evidence>
<dbReference type="InterPro" id="IPR021785">
    <property type="entry name" value="DUF3350"/>
</dbReference>
<dbReference type="FunFam" id="1.10.472.80:FF:000043">
    <property type="entry name" value="Pollux, isoform A"/>
    <property type="match status" value="1"/>
</dbReference>
<feature type="compositionally biased region" description="Polar residues" evidence="4">
    <location>
        <begin position="846"/>
        <end position="862"/>
    </location>
</feature>
<feature type="region of interest" description="Disordered" evidence="4">
    <location>
        <begin position="814"/>
        <end position="833"/>
    </location>
</feature>
<feature type="compositionally biased region" description="Basic and acidic residues" evidence="4">
    <location>
        <begin position="779"/>
        <end position="795"/>
    </location>
</feature>
<dbReference type="InterPro" id="IPR050302">
    <property type="entry name" value="Rab_GAP_TBC_domain"/>
</dbReference>
<name>A0A2R5LFV0_9ACAR</name>
<dbReference type="SMART" id="SM00462">
    <property type="entry name" value="PTB"/>
    <property type="match status" value="2"/>
</dbReference>
<dbReference type="Gene3D" id="1.10.8.270">
    <property type="entry name" value="putative rabgap domain of human tbc1 domain family member 14 like domains"/>
    <property type="match status" value="1"/>
</dbReference>
<dbReference type="FunFam" id="1.10.10.2750:FF:000002">
    <property type="entry name" value="TBC1 domain family member 4"/>
    <property type="match status" value="1"/>
</dbReference>
<feature type="compositionally biased region" description="Basic and acidic residues" evidence="4">
    <location>
        <begin position="347"/>
        <end position="357"/>
    </location>
</feature>
<feature type="region of interest" description="Disordered" evidence="4">
    <location>
        <begin position="705"/>
        <end position="807"/>
    </location>
</feature>
<dbReference type="InterPro" id="IPR035969">
    <property type="entry name" value="Rab-GAP_TBC_sf"/>
</dbReference>
<dbReference type="PROSITE" id="PS01179">
    <property type="entry name" value="PID"/>
    <property type="match status" value="1"/>
</dbReference>
<evidence type="ECO:0000259" key="5">
    <source>
        <dbReference type="PROSITE" id="PS01179"/>
    </source>
</evidence>
<dbReference type="InterPro" id="IPR000195">
    <property type="entry name" value="Rab-GAP-TBC_dom"/>
</dbReference>
<feature type="domain" description="PID" evidence="5">
    <location>
        <begin position="96"/>
        <end position="193"/>
    </location>
</feature>
<dbReference type="InterPro" id="IPR011993">
    <property type="entry name" value="PH-like_dom_sf"/>
</dbReference>
<dbReference type="SUPFAM" id="SSF50729">
    <property type="entry name" value="PH domain-like"/>
    <property type="match status" value="2"/>
</dbReference>
<feature type="compositionally biased region" description="Low complexity" evidence="4">
    <location>
        <begin position="41"/>
        <end position="52"/>
    </location>
</feature>
<dbReference type="PANTHER" id="PTHR47219">
    <property type="entry name" value="RAB GTPASE-ACTIVATING PROTEIN 1-LIKE"/>
    <property type="match status" value="1"/>
</dbReference>
<feature type="compositionally biased region" description="Polar residues" evidence="4">
    <location>
        <begin position="1327"/>
        <end position="1343"/>
    </location>
</feature>